<evidence type="ECO:0000256" key="3">
    <source>
        <dbReference type="ARBA" id="ARBA00012499"/>
    </source>
</evidence>
<feature type="domain" description="MsrB" evidence="10">
    <location>
        <begin position="59"/>
        <end position="193"/>
    </location>
</feature>
<dbReference type="FunFam" id="2.170.150.20:FF:000001">
    <property type="entry name" value="Peptide methionine sulfoxide reductase MsrB"/>
    <property type="match status" value="1"/>
</dbReference>
<name>A0A9D4NVF6_DERFA</name>
<evidence type="ECO:0000259" key="10">
    <source>
        <dbReference type="PROSITE" id="PS51790"/>
    </source>
</evidence>
<protein>
    <recommendedName>
        <fullName evidence="8">Peptide methionine sulfoxide reductase B1, chloroplastic</fullName>
        <ecNumber evidence="3">1.8.4.12</ecNumber>
    </recommendedName>
</protein>
<dbReference type="Pfam" id="PF01641">
    <property type="entry name" value="SelR"/>
    <property type="match status" value="1"/>
</dbReference>
<dbReference type="PROSITE" id="PS51790">
    <property type="entry name" value="MSRB"/>
    <property type="match status" value="1"/>
</dbReference>
<comment type="similarity">
    <text evidence="2">Belongs to the MsrB Met sulfoxide reductase family.</text>
</comment>
<reference evidence="11" key="1">
    <citation type="submission" date="2020-06" db="EMBL/GenBank/DDBJ databases">
        <authorList>
            <person name="Ji K."/>
            <person name="Li J."/>
        </authorList>
    </citation>
    <scope>NUCLEOTIDE SEQUENCE</scope>
    <source>
        <strain evidence="11">JKM2019</strain>
        <tissue evidence="11">Whole body</tissue>
    </source>
</reference>
<evidence type="ECO:0000256" key="1">
    <source>
        <dbReference type="ARBA" id="ARBA00001947"/>
    </source>
</evidence>
<feature type="region of interest" description="Disordered" evidence="9">
    <location>
        <begin position="288"/>
        <end position="310"/>
    </location>
</feature>
<dbReference type="SUPFAM" id="SSF51316">
    <property type="entry name" value="Mss4-like"/>
    <property type="match status" value="1"/>
</dbReference>
<evidence type="ECO:0000256" key="8">
    <source>
        <dbReference type="ARBA" id="ARBA00067474"/>
    </source>
</evidence>
<dbReference type="InterPro" id="IPR011057">
    <property type="entry name" value="Mss4-like_sf"/>
</dbReference>
<feature type="region of interest" description="Disordered" evidence="9">
    <location>
        <begin position="1"/>
        <end position="36"/>
    </location>
</feature>
<dbReference type="PANTHER" id="PTHR10173">
    <property type="entry name" value="METHIONINE SULFOXIDE REDUCTASE"/>
    <property type="match status" value="1"/>
</dbReference>
<keyword evidence="5" id="KW-0862">Zinc</keyword>
<evidence type="ECO:0000256" key="6">
    <source>
        <dbReference type="ARBA" id="ARBA00023002"/>
    </source>
</evidence>
<dbReference type="EC" id="1.8.4.12" evidence="3"/>
<organism evidence="11">
    <name type="scientific">Dermatophagoides farinae</name>
    <name type="common">American house dust mite</name>
    <dbReference type="NCBI Taxonomy" id="6954"/>
    <lineage>
        <taxon>Eukaryota</taxon>
        <taxon>Metazoa</taxon>
        <taxon>Ecdysozoa</taxon>
        <taxon>Arthropoda</taxon>
        <taxon>Chelicerata</taxon>
        <taxon>Arachnida</taxon>
        <taxon>Acari</taxon>
        <taxon>Acariformes</taxon>
        <taxon>Sarcoptiformes</taxon>
        <taxon>Astigmata</taxon>
        <taxon>Psoroptidia</taxon>
        <taxon>Analgoidea</taxon>
        <taxon>Pyroglyphidae</taxon>
        <taxon>Dermatophagoidinae</taxon>
        <taxon>Dermatophagoides</taxon>
    </lineage>
</organism>
<dbReference type="GO" id="GO:0006979">
    <property type="term" value="P:response to oxidative stress"/>
    <property type="evidence" value="ECO:0007669"/>
    <property type="project" value="InterPro"/>
</dbReference>
<dbReference type="AlphaFoldDB" id="A0A9D4NVF6"/>
<dbReference type="GO" id="GO:0030091">
    <property type="term" value="P:protein repair"/>
    <property type="evidence" value="ECO:0007669"/>
    <property type="project" value="InterPro"/>
</dbReference>
<proteinExistence type="inferred from homology"/>
<dbReference type="GO" id="GO:0005737">
    <property type="term" value="C:cytoplasm"/>
    <property type="evidence" value="ECO:0007669"/>
    <property type="project" value="TreeGrafter"/>
</dbReference>
<keyword evidence="4" id="KW-0479">Metal-binding</keyword>
<sequence>MSTQIVIPTPGTSSKSNTINKSSSTTTAAAAAASKTTTTANRFHNRFRPPRKPEIQVDKNELKQKLTPLQYRITQEKFTERPYSGEYLRLNDHGIYCCIVCGEEIFSSETKYDSGCGWPAFYNTIDADKLITQTDLSHVGGNLLLLALNQDLARTEVTCAKCGAHIGHVFDDGPRPTGKRYCVNSAALKFIKSNGEEVICDIPATSVSSSCCFRSPTKIINSKSLSPPTPPTHITQPQLSSDTDSTKTKSQLSSSFDITNKPLLIPTKPYRQSKQSKTKKIANTFDQEQQNSIKSDLNNNNQYSNNKTTNSTTLMTNKLYSDVKSRYLDHLNMMSKKSVIKHTFTSSVTKKSSPSKAATTAVLESDL</sequence>
<evidence type="ECO:0000313" key="11">
    <source>
        <dbReference type="EMBL" id="KAH7639004.1"/>
    </source>
</evidence>
<accession>A0A9D4NVF6</accession>
<dbReference type="EMBL" id="SDOV01000007">
    <property type="protein sequence ID" value="KAH7639004.1"/>
    <property type="molecule type" value="Genomic_DNA"/>
</dbReference>
<evidence type="ECO:0000256" key="4">
    <source>
        <dbReference type="ARBA" id="ARBA00022723"/>
    </source>
</evidence>
<evidence type="ECO:0000256" key="5">
    <source>
        <dbReference type="ARBA" id="ARBA00022833"/>
    </source>
</evidence>
<dbReference type="InterPro" id="IPR028427">
    <property type="entry name" value="Met_Sox_Rdtase_MsrB"/>
</dbReference>
<feature type="compositionally biased region" description="Low complexity" evidence="9">
    <location>
        <begin position="232"/>
        <end position="253"/>
    </location>
</feature>
<feature type="region of interest" description="Disordered" evidence="9">
    <location>
        <begin position="261"/>
        <end position="280"/>
    </location>
</feature>
<comment type="caution">
    <text evidence="11">The sequence shown here is derived from an EMBL/GenBank/DDBJ whole genome shotgun (WGS) entry which is preliminary data.</text>
</comment>
<dbReference type="PANTHER" id="PTHR10173:SF52">
    <property type="entry name" value="METHIONINE-R-SULFOXIDE REDUCTASE B1"/>
    <property type="match status" value="1"/>
</dbReference>
<feature type="compositionally biased region" description="Low complexity" evidence="9">
    <location>
        <begin position="294"/>
        <end position="310"/>
    </location>
</feature>
<feature type="compositionally biased region" description="Low complexity" evidence="9">
    <location>
        <begin position="12"/>
        <end position="36"/>
    </location>
</feature>
<keyword evidence="6" id="KW-0560">Oxidoreductase</keyword>
<dbReference type="NCBIfam" id="TIGR00357">
    <property type="entry name" value="peptide-methionine (R)-S-oxide reductase MsrB"/>
    <property type="match status" value="1"/>
</dbReference>
<dbReference type="GO" id="GO:0046872">
    <property type="term" value="F:metal ion binding"/>
    <property type="evidence" value="ECO:0007669"/>
    <property type="project" value="UniProtKB-KW"/>
</dbReference>
<dbReference type="InterPro" id="IPR002579">
    <property type="entry name" value="Met_Sox_Rdtase_MsrB_dom"/>
</dbReference>
<comment type="cofactor">
    <cofactor evidence="1">
        <name>Zn(2+)</name>
        <dbReference type="ChEBI" id="CHEBI:29105"/>
    </cofactor>
</comment>
<evidence type="ECO:0000256" key="2">
    <source>
        <dbReference type="ARBA" id="ARBA00007174"/>
    </source>
</evidence>
<comment type="catalytic activity">
    <reaction evidence="7">
        <text>L-methionyl-[protein] + [thioredoxin]-disulfide + H2O = L-methionyl-(R)-S-oxide-[protein] + [thioredoxin]-dithiol</text>
        <dbReference type="Rhea" id="RHEA:24164"/>
        <dbReference type="Rhea" id="RHEA-COMP:10698"/>
        <dbReference type="Rhea" id="RHEA-COMP:10700"/>
        <dbReference type="Rhea" id="RHEA-COMP:12313"/>
        <dbReference type="Rhea" id="RHEA-COMP:12314"/>
        <dbReference type="ChEBI" id="CHEBI:15377"/>
        <dbReference type="ChEBI" id="CHEBI:16044"/>
        <dbReference type="ChEBI" id="CHEBI:29950"/>
        <dbReference type="ChEBI" id="CHEBI:45764"/>
        <dbReference type="ChEBI" id="CHEBI:50058"/>
        <dbReference type="EC" id="1.8.4.12"/>
    </reaction>
</comment>
<gene>
    <name evidence="11" type="ORF">HUG17_3037</name>
</gene>
<dbReference type="GO" id="GO:0033743">
    <property type="term" value="F:peptide-methionine (R)-S-oxide reductase activity"/>
    <property type="evidence" value="ECO:0007669"/>
    <property type="project" value="UniProtKB-EC"/>
</dbReference>
<evidence type="ECO:0000256" key="7">
    <source>
        <dbReference type="ARBA" id="ARBA00048488"/>
    </source>
</evidence>
<evidence type="ECO:0000256" key="9">
    <source>
        <dbReference type="SAM" id="MobiDB-lite"/>
    </source>
</evidence>
<dbReference type="Proteomes" id="UP000828236">
    <property type="component" value="Unassembled WGS sequence"/>
</dbReference>
<dbReference type="Gene3D" id="2.170.150.20">
    <property type="entry name" value="Peptide methionine sulfoxide reductase"/>
    <property type="match status" value="1"/>
</dbReference>
<reference evidence="11" key="2">
    <citation type="journal article" date="2021" name="World Allergy Organ. J.">
        <title>Chromosome-level assembly of Dermatophagoides farinae genome and transcriptome reveals two novel allergens Der f 37 and Der f 39.</title>
        <authorList>
            <person name="Chen J."/>
            <person name="Cai Z."/>
            <person name="Fan D."/>
            <person name="Hu J."/>
            <person name="Hou Y."/>
            <person name="He Y."/>
            <person name="Zhang Z."/>
            <person name="Zhao Z."/>
            <person name="Gao P."/>
            <person name="Hu W."/>
            <person name="Sun J."/>
            <person name="Li J."/>
            <person name="Ji K."/>
        </authorList>
    </citation>
    <scope>NUCLEOTIDE SEQUENCE</scope>
    <source>
        <strain evidence="11">JKM2019</strain>
    </source>
</reference>
<feature type="region of interest" description="Disordered" evidence="9">
    <location>
        <begin position="222"/>
        <end position="253"/>
    </location>
</feature>